<reference evidence="8 9" key="1">
    <citation type="submission" date="2022-03" db="EMBL/GenBank/DDBJ databases">
        <authorList>
            <person name="Nunn A."/>
            <person name="Chopra R."/>
            <person name="Nunn A."/>
            <person name="Contreras Garrido A."/>
        </authorList>
    </citation>
    <scope>NUCLEOTIDE SEQUENCE [LARGE SCALE GENOMIC DNA]</scope>
</reference>
<dbReference type="GO" id="GO:0008270">
    <property type="term" value="F:zinc ion binding"/>
    <property type="evidence" value="ECO:0007669"/>
    <property type="project" value="UniProtKB-KW"/>
</dbReference>
<keyword evidence="5" id="KW-0238">DNA-binding</keyword>
<dbReference type="PANTHER" id="PTHR47165:SF4">
    <property type="entry name" value="OS03G0429900 PROTEIN"/>
    <property type="match status" value="1"/>
</dbReference>
<keyword evidence="9" id="KW-1185">Reference proteome</keyword>
<evidence type="ECO:0000256" key="5">
    <source>
        <dbReference type="ARBA" id="ARBA00023125"/>
    </source>
</evidence>
<comment type="similarity">
    <text evidence="1">Belongs to the replication factor A protein 1 family.</text>
</comment>
<name>A0AAU9RNL5_THLAR</name>
<dbReference type="Pfam" id="PF08646">
    <property type="entry name" value="Rep_fac-A_C"/>
    <property type="match status" value="1"/>
</dbReference>
<keyword evidence="3" id="KW-0863">Zinc-finger</keyword>
<evidence type="ECO:0000259" key="7">
    <source>
        <dbReference type="Pfam" id="PF08646"/>
    </source>
</evidence>
<evidence type="ECO:0000256" key="3">
    <source>
        <dbReference type="ARBA" id="ARBA00022771"/>
    </source>
</evidence>
<protein>
    <recommendedName>
        <fullName evidence="10">Replication factor A C-terminal domain-containing protein</fullName>
    </recommendedName>
</protein>
<keyword evidence="4" id="KW-0862">Zinc</keyword>
<evidence type="ECO:0000313" key="8">
    <source>
        <dbReference type="EMBL" id="CAH2047317.1"/>
    </source>
</evidence>
<accession>A0AAU9RNL5</accession>
<dbReference type="CDD" id="cd04480">
    <property type="entry name" value="RPA1_DBD_A_like"/>
    <property type="match status" value="1"/>
</dbReference>
<dbReference type="AlphaFoldDB" id="A0AAU9RNL5"/>
<keyword evidence="2" id="KW-0479">Metal-binding</keyword>
<feature type="domain" description="Replication protein A 70 kDa DNA-binding subunit B/D first OB fold" evidence="6">
    <location>
        <begin position="61"/>
        <end position="165"/>
    </location>
</feature>
<dbReference type="InterPro" id="IPR047192">
    <property type="entry name" value="Euk_RPA1_DBD_C"/>
</dbReference>
<sequence>MVKQTANNAASSPFVLTRQLSSPYTSKTSPYTTNHYSFTRKHCQPKKPAIDVFTIPASANYTTLEDLRLDRSTQQVVGRLICFWDARNINKNGEFLGIVLLFLDERDSIIHGFIPVSLANQYSQTLIEDAIFNIGGFEVGMCTKLYKITDHPFVLCFITSTTIAQAPNASLSITHEIFLLCNSDHLQALANTNHELPGNLYLNFTAAARFFLHTNIHAIQQFTQWMGIEASEPFVRTETKDGLQKKEKVSIAELYESVSNSNEQTQEADFLCKARVVGVLQRNAWSYVSCAGCSRKLSRYGSDLWCNKCVGRNVAGVARYRVELAVNDGKANATFVVFDTEMMKLTNKSAATIILESVSKNELPQCLQVLADKEFIFRIRVTPYNFTLNHRNFTVLTMTYATTF</sequence>
<evidence type="ECO:0000256" key="1">
    <source>
        <dbReference type="ARBA" id="ARBA00005690"/>
    </source>
</evidence>
<dbReference type="Pfam" id="PF02721">
    <property type="entry name" value="DUF223"/>
    <property type="match status" value="1"/>
</dbReference>
<gene>
    <name evidence="8" type="ORF">TAV2_LOCUS7284</name>
</gene>
<evidence type="ECO:0000256" key="4">
    <source>
        <dbReference type="ARBA" id="ARBA00022833"/>
    </source>
</evidence>
<feature type="domain" description="Replication factor A C-terminal" evidence="7">
    <location>
        <begin position="272"/>
        <end position="391"/>
    </location>
</feature>
<dbReference type="Proteomes" id="UP000836841">
    <property type="component" value="Chromosome 2"/>
</dbReference>
<evidence type="ECO:0008006" key="10">
    <source>
        <dbReference type="Google" id="ProtNLM"/>
    </source>
</evidence>
<evidence type="ECO:0000313" key="9">
    <source>
        <dbReference type="Proteomes" id="UP000836841"/>
    </source>
</evidence>
<dbReference type="InterPro" id="IPR012340">
    <property type="entry name" value="NA-bd_OB-fold"/>
</dbReference>
<dbReference type="PANTHER" id="PTHR47165">
    <property type="entry name" value="OS03G0429900 PROTEIN"/>
    <property type="match status" value="1"/>
</dbReference>
<dbReference type="EMBL" id="OU466858">
    <property type="protein sequence ID" value="CAH2047317.1"/>
    <property type="molecule type" value="Genomic_DNA"/>
</dbReference>
<dbReference type="GO" id="GO:0003677">
    <property type="term" value="F:DNA binding"/>
    <property type="evidence" value="ECO:0007669"/>
    <property type="project" value="UniProtKB-KW"/>
</dbReference>
<dbReference type="InterPro" id="IPR003871">
    <property type="entry name" value="RFA1B/D_OB_1st"/>
</dbReference>
<dbReference type="InterPro" id="IPR013955">
    <property type="entry name" value="Rep_factor-A_C"/>
</dbReference>
<evidence type="ECO:0000256" key="2">
    <source>
        <dbReference type="ARBA" id="ARBA00022723"/>
    </source>
</evidence>
<proteinExistence type="inferred from homology"/>
<organism evidence="8 9">
    <name type="scientific">Thlaspi arvense</name>
    <name type="common">Field penny-cress</name>
    <dbReference type="NCBI Taxonomy" id="13288"/>
    <lineage>
        <taxon>Eukaryota</taxon>
        <taxon>Viridiplantae</taxon>
        <taxon>Streptophyta</taxon>
        <taxon>Embryophyta</taxon>
        <taxon>Tracheophyta</taxon>
        <taxon>Spermatophyta</taxon>
        <taxon>Magnoliopsida</taxon>
        <taxon>eudicotyledons</taxon>
        <taxon>Gunneridae</taxon>
        <taxon>Pentapetalae</taxon>
        <taxon>rosids</taxon>
        <taxon>malvids</taxon>
        <taxon>Brassicales</taxon>
        <taxon>Brassicaceae</taxon>
        <taxon>Thlaspideae</taxon>
        <taxon>Thlaspi</taxon>
    </lineage>
</organism>
<dbReference type="SUPFAM" id="SSF50249">
    <property type="entry name" value="Nucleic acid-binding proteins"/>
    <property type="match status" value="2"/>
</dbReference>
<dbReference type="CDD" id="cd04476">
    <property type="entry name" value="RPA1_DBD_C"/>
    <property type="match status" value="1"/>
</dbReference>
<dbReference type="Gene3D" id="2.40.50.140">
    <property type="entry name" value="Nucleic acid-binding proteins"/>
    <property type="match status" value="2"/>
</dbReference>
<evidence type="ECO:0000259" key="6">
    <source>
        <dbReference type="Pfam" id="PF02721"/>
    </source>
</evidence>